<sequence>MGPADPYGGGGETAAGGKSAVKLKVAGYAIQRWMEREKVTDSDERQRVCRIGFFDGGSRGNPGRAGSGSVIVEVDQNTGEVSILWAAATALGSRRVSNNVAEFTGLQRLLAHAQSQGWRIHVVGDSALILRMMNRAQGEALTTLVQNCVEIGGCQRSKELETSLQEIQQNGGLVSELCDGSLQELGARGRICSGTARFCPKHGDPFTRGCGTLALDGGGHSGDVIRGVGLGKELDWGYPVWNGY</sequence>
<feature type="domain" description="RNase H type-1" evidence="1">
    <location>
        <begin position="54"/>
        <end position="148"/>
    </location>
</feature>
<dbReference type="InterPro" id="IPR002156">
    <property type="entry name" value="RNaseH_domain"/>
</dbReference>
<dbReference type="EMBL" id="NCKW01004112">
    <property type="protein sequence ID" value="POM75054.1"/>
    <property type="molecule type" value="Genomic_DNA"/>
</dbReference>
<dbReference type="Proteomes" id="UP000237271">
    <property type="component" value="Unassembled WGS sequence"/>
</dbReference>
<name>A0A2P4YB60_9STRA</name>
<dbReference type="InterPro" id="IPR036397">
    <property type="entry name" value="RNaseH_sf"/>
</dbReference>
<keyword evidence="3" id="KW-1185">Reference proteome</keyword>
<evidence type="ECO:0000259" key="1">
    <source>
        <dbReference type="Pfam" id="PF13456"/>
    </source>
</evidence>
<keyword evidence="2" id="KW-0548">Nucleotidyltransferase</keyword>
<dbReference type="InterPro" id="IPR012337">
    <property type="entry name" value="RNaseH-like_sf"/>
</dbReference>
<dbReference type="GO" id="GO:0003676">
    <property type="term" value="F:nucleic acid binding"/>
    <property type="evidence" value="ECO:0007669"/>
    <property type="project" value="InterPro"/>
</dbReference>
<dbReference type="OrthoDB" id="2016287at2759"/>
<keyword evidence="2" id="KW-0808">Transferase</keyword>
<protein>
    <submittedName>
        <fullName evidence="2">Reverse transcriptase</fullName>
    </submittedName>
</protein>
<accession>A0A2P4YB60</accession>
<dbReference type="GO" id="GO:0004523">
    <property type="term" value="F:RNA-DNA hybrid ribonuclease activity"/>
    <property type="evidence" value="ECO:0007669"/>
    <property type="project" value="InterPro"/>
</dbReference>
<evidence type="ECO:0000313" key="2">
    <source>
        <dbReference type="EMBL" id="POM75054.1"/>
    </source>
</evidence>
<dbReference type="AlphaFoldDB" id="A0A2P4YB60"/>
<comment type="caution">
    <text evidence="2">The sequence shown here is derived from an EMBL/GenBank/DDBJ whole genome shotgun (WGS) entry which is preliminary data.</text>
</comment>
<reference evidence="2 3" key="1">
    <citation type="journal article" date="2017" name="Genome Biol. Evol.">
        <title>Phytophthora megakarya and P. palmivora, closely related causal agents of cacao black pod rot, underwent increases in genome sizes and gene numbers by different mechanisms.</title>
        <authorList>
            <person name="Ali S.S."/>
            <person name="Shao J."/>
            <person name="Lary D.J."/>
            <person name="Kronmiller B."/>
            <person name="Shen D."/>
            <person name="Strem M.D."/>
            <person name="Amoako-Attah I."/>
            <person name="Akrofi A.Y."/>
            <person name="Begoude B.A."/>
            <person name="Ten Hoopen G.M."/>
            <person name="Coulibaly K."/>
            <person name="Kebe B.I."/>
            <person name="Melnick R.L."/>
            <person name="Guiltinan M.J."/>
            <person name="Tyler B.M."/>
            <person name="Meinhardt L.W."/>
            <person name="Bailey B.A."/>
        </authorList>
    </citation>
    <scope>NUCLEOTIDE SEQUENCE [LARGE SCALE GENOMIC DNA]</scope>
    <source>
        <strain evidence="3">sbr112.9</strain>
    </source>
</reference>
<gene>
    <name evidence="2" type="ORF">PHPALM_7891</name>
</gene>
<keyword evidence="2" id="KW-0695">RNA-directed DNA polymerase</keyword>
<evidence type="ECO:0000313" key="3">
    <source>
        <dbReference type="Proteomes" id="UP000237271"/>
    </source>
</evidence>
<dbReference type="SUPFAM" id="SSF53098">
    <property type="entry name" value="Ribonuclease H-like"/>
    <property type="match status" value="1"/>
</dbReference>
<dbReference type="Pfam" id="PF13456">
    <property type="entry name" value="RVT_3"/>
    <property type="match status" value="1"/>
</dbReference>
<organism evidence="2 3">
    <name type="scientific">Phytophthora palmivora</name>
    <dbReference type="NCBI Taxonomy" id="4796"/>
    <lineage>
        <taxon>Eukaryota</taxon>
        <taxon>Sar</taxon>
        <taxon>Stramenopiles</taxon>
        <taxon>Oomycota</taxon>
        <taxon>Peronosporomycetes</taxon>
        <taxon>Peronosporales</taxon>
        <taxon>Peronosporaceae</taxon>
        <taxon>Phytophthora</taxon>
    </lineage>
</organism>
<proteinExistence type="predicted"/>
<dbReference type="GO" id="GO:0003964">
    <property type="term" value="F:RNA-directed DNA polymerase activity"/>
    <property type="evidence" value="ECO:0007669"/>
    <property type="project" value="UniProtKB-KW"/>
</dbReference>
<dbReference type="Gene3D" id="3.30.420.10">
    <property type="entry name" value="Ribonuclease H-like superfamily/Ribonuclease H"/>
    <property type="match status" value="1"/>
</dbReference>